<dbReference type="EMBL" id="MIJE01000030">
    <property type="protein sequence ID" value="OEF96883.1"/>
    <property type="molecule type" value="Genomic_DNA"/>
</dbReference>
<comment type="caution">
    <text evidence="2">The sequence shown here is derived from an EMBL/GenBank/DDBJ whole genome shotgun (WGS) entry which is preliminary data.</text>
</comment>
<feature type="domain" description="Polymerase beta nucleotidyltransferase" evidence="1">
    <location>
        <begin position="9"/>
        <end position="102"/>
    </location>
</feature>
<dbReference type="InterPro" id="IPR043519">
    <property type="entry name" value="NT_sf"/>
</dbReference>
<gene>
    <name evidence="2" type="ORF">BHF68_07020</name>
</gene>
<dbReference type="CDD" id="cd05403">
    <property type="entry name" value="NT_KNTase_like"/>
    <property type="match status" value="1"/>
</dbReference>
<dbReference type="Proteomes" id="UP000094296">
    <property type="component" value="Unassembled WGS sequence"/>
</dbReference>
<reference evidence="2 3" key="1">
    <citation type="submission" date="2016-09" db="EMBL/GenBank/DDBJ databases">
        <title>Draft genome sequence for the type strain of Desulfuribacillus alkaliarsenatis AHT28, an obligately anaerobic, sulfidogenic bacterium isolated from Russian soda lake sediments.</title>
        <authorList>
            <person name="Abin C.A."/>
            <person name="Hollibaugh J.T."/>
        </authorList>
    </citation>
    <scope>NUCLEOTIDE SEQUENCE [LARGE SCALE GENOMIC DNA]</scope>
    <source>
        <strain evidence="2 3">AHT28</strain>
    </source>
</reference>
<evidence type="ECO:0000313" key="3">
    <source>
        <dbReference type="Proteomes" id="UP000094296"/>
    </source>
</evidence>
<dbReference type="Pfam" id="PF18765">
    <property type="entry name" value="Polbeta"/>
    <property type="match status" value="1"/>
</dbReference>
<dbReference type="STRING" id="766136.BHF68_07020"/>
<dbReference type="PANTHER" id="PTHR43852:SF3">
    <property type="entry name" value="NUCLEOTIDYLTRANSFERASE"/>
    <property type="match status" value="1"/>
</dbReference>
<organism evidence="2 3">
    <name type="scientific">Desulfuribacillus alkaliarsenatis</name>
    <dbReference type="NCBI Taxonomy" id="766136"/>
    <lineage>
        <taxon>Bacteria</taxon>
        <taxon>Bacillati</taxon>
        <taxon>Bacillota</taxon>
        <taxon>Desulfuribacillia</taxon>
        <taxon>Desulfuribacillales</taxon>
        <taxon>Desulfuribacillaceae</taxon>
        <taxon>Desulfuribacillus</taxon>
    </lineage>
</organism>
<keyword evidence="3" id="KW-1185">Reference proteome</keyword>
<dbReference type="PANTHER" id="PTHR43852">
    <property type="entry name" value="NUCLEOTIDYLTRANSFERASE"/>
    <property type="match status" value="1"/>
</dbReference>
<dbReference type="Gene3D" id="3.30.460.10">
    <property type="entry name" value="Beta Polymerase, domain 2"/>
    <property type="match status" value="1"/>
</dbReference>
<sequence length="139" mass="16338">MKTVLIETELIKDQYAIQLVYIFGSYATHKATSRSDVDIGIFIDPQSKSDSNRYSQIKLELLDKYTSALKRDDIDLLILNQANPTLAFQIVKYGKLIYQQSQLTKVLYENKVWKEYADTEKQRKLLELQVERRMKKLLE</sequence>
<evidence type="ECO:0000313" key="2">
    <source>
        <dbReference type="EMBL" id="OEF96883.1"/>
    </source>
</evidence>
<evidence type="ECO:0000259" key="1">
    <source>
        <dbReference type="Pfam" id="PF18765"/>
    </source>
</evidence>
<proteinExistence type="predicted"/>
<accession>A0A1E5G1Y6</accession>
<dbReference type="InterPro" id="IPR041633">
    <property type="entry name" value="Polbeta"/>
</dbReference>
<dbReference type="InterPro" id="IPR052930">
    <property type="entry name" value="TA_antitoxin_MntA"/>
</dbReference>
<name>A0A1E5G1Y6_9FIRM</name>
<dbReference type="NCBIfam" id="NF047752">
    <property type="entry name" value="MntA_antitoxin"/>
    <property type="match status" value="1"/>
</dbReference>
<dbReference type="SUPFAM" id="SSF81301">
    <property type="entry name" value="Nucleotidyltransferase"/>
    <property type="match status" value="1"/>
</dbReference>
<protein>
    <recommendedName>
        <fullName evidence="1">Polymerase beta nucleotidyltransferase domain-containing protein</fullName>
    </recommendedName>
</protein>
<dbReference type="AlphaFoldDB" id="A0A1E5G1Y6"/>